<reference evidence="1 2" key="1">
    <citation type="journal article" date="2023" name="Mol. Biol. Evol.">
        <title>Genomics of Secondarily Temperate Adaptation in the Only Non-Antarctic Icefish.</title>
        <authorList>
            <person name="Rivera-Colon A.G."/>
            <person name="Rayamajhi N."/>
            <person name="Minhas B.F."/>
            <person name="Madrigal G."/>
            <person name="Bilyk K.T."/>
            <person name="Yoon V."/>
            <person name="Hune M."/>
            <person name="Gregory S."/>
            <person name="Cheng C.H.C."/>
            <person name="Catchen J.M."/>
        </authorList>
    </citation>
    <scope>NUCLEOTIDE SEQUENCE [LARGE SCALE GENOMIC DNA]</scope>
    <source>
        <strain evidence="1">JC2023a</strain>
    </source>
</reference>
<dbReference type="InterPro" id="IPR011335">
    <property type="entry name" value="Restrct_endonuc-II-like"/>
</dbReference>
<protein>
    <submittedName>
        <fullName evidence="1">Uncharacterized protein</fullName>
    </submittedName>
</protein>
<dbReference type="SUPFAM" id="SSF52980">
    <property type="entry name" value="Restriction endonuclease-like"/>
    <property type="match status" value="1"/>
</dbReference>
<dbReference type="AlphaFoldDB" id="A0AAN8GZM7"/>
<dbReference type="InterPro" id="IPR011604">
    <property type="entry name" value="PDDEXK-like_dom_sf"/>
</dbReference>
<gene>
    <name evidence="1" type="ORF">CesoFtcFv8_009950</name>
</gene>
<name>A0AAN8GZM7_9TELE</name>
<evidence type="ECO:0000313" key="2">
    <source>
        <dbReference type="Proteomes" id="UP001335648"/>
    </source>
</evidence>
<keyword evidence="2" id="KW-1185">Reference proteome</keyword>
<evidence type="ECO:0000313" key="1">
    <source>
        <dbReference type="EMBL" id="KAK5896828.1"/>
    </source>
</evidence>
<dbReference type="GO" id="GO:0006281">
    <property type="term" value="P:DNA repair"/>
    <property type="evidence" value="ECO:0007669"/>
    <property type="project" value="UniProtKB-ARBA"/>
</dbReference>
<dbReference type="EMBL" id="JAULUE010002053">
    <property type="protein sequence ID" value="KAK5896828.1"/>
    <property type="molecule type" value="Genomic_DNA"/>
</dbReference>
<dbReference type="Proteomes" id="UP001335648">
    <property type="component" value="Unassembled WGS sequence"/>
</dbReference>
<comment type="caution">
    <text evidence="1">The sequence shown here is derived from an EMBL/GenBank/DDBJ whole genome shotgun (WGS) entry which is preliminary data.</text>
</comment>
<dbReference type="Gene3D" id="3.90.320.10">
    <property type="match status" value="1"/>
</dbReference>
<sequence length="217" mass="24064">MCHVADRSTDVECQWRKPGTSKVVQPVSQLYQQREETYNPLARDMATQDVDWFRSALRGAQCGMACLLSPEPEPQHQAIVTVPELVKGHGGRGLEAILASMRLSRDQQAAIETATGGQRTKWQLHRRGRLTASKFGAVLRSGLSSTPCASLMKRVLGGYNLDGVMAVNWGVVNEAEGVKAFVQAYQETVFESGLFVSESVFWEHPTMDLCSHLPCWR</sequence>
<proteinExistence type="predicted"/>
<organism evidence="1 2">
    <name type="scientific">Champsocephalus esox</name>
    <name type="common">pike icefish</name>
    <dbReference type="NCBI Taxonomy" id="159716"/>
    <lineage>
        <taxon>Eukaryota</taxon>
        <taxon>Metazoa</taxon>
        <taxon>Chordata</taxon>
        <taxon>Craniata</taxon>
        <taxon>Vertebrata</taxon>
        <taxon>Euteleostomi</taxon>
        <taxon>Actinopterygii</taxon>
        <taxon>Neopterygii</taxon>
        <taxon>Teleostei</taxon>
        <taxon>Neoteleostei</taxon>
        <taxon>Acanthomorphata</taxon>
        <taxon>Eupercaria</taxon>
        <taxon>Perciformes</taxon>
        <taxon>Notothenioidei</taxon>
        <taxon>Channichthyidae</taxon>
        <taxon>Champsocephalus</taxon>
    </lineage>
</organism>
<accession>A0AAN8GZM7</accession>